<keyword evidence="1" id="KW-1133">Transmembrane helix</keyword>
<evidence type="ECO:0000313" key="2">
    <source>
        <dbReference type="EMBL" id="EEF28897.1"/>
    </source>
</evidence>
<protein>
    <submittedName>
        <fullName evidence="2">Uncharacterized protein</fullName>
    </submittedName>
</protein>
<dbReference type="AlphaFoldDB" id="B9T5H4"/>
<dbReference type="EMBL" id="EQ974528">
    <property type="protein sequence ID" value="EEF28897.1"/>
    <property type="molecule type" value="Genomic_DNA"/>
</dbReference>
<organism evidence="2 3">
    <name type="scientific">Ricinus communis</name>
    <name type="common">Castor bean</name>
    <dbReference type="NCBI Taxonomy" id="3988"/>
    <lineage>
        <taxon>Eukaryota</taxon>
        <taxon>Viridiplantae</taxon>
        <taxon>Streptophyta</taxon>
        <taxon>Embryophyta</taxon>
        <taxon>Tracheophyta</taxon>
        <taxon>Spermatophyta</taxon>
        <taxon>Magnoliopsida</taxon>
        <taxon>eudicotyledons</taxon>
        <taxon>Gunneridae</taxon>
        <taxon>Pentapetalae</taxon>
        <taxon>rosids</taxon>
        <taxon>fabids</taxon>
        <taxon>Malpighiales</taxon>
        <taxon>Euphorbiaceae</taxon>
        <taxon>Acalyphoideae</taxon>
        <taxon>Acalypheae</taxon>
        <taxon>Ricinus</taxon>
    </lineage>
</organism>
<name>B9T5H4_RICCO</name>
<feature type="transmembrane region" description="Helical" evidence="1">
    <location>
        <begin position="49"/>
        <end position="66"/>
    </location>
</feature>
<feature type="transmembrane region" description="Helical" evidence="1">
    <location>
        <begin position="116"/>
        <end position="137"/>
    </location>
</feature>
<dbReference type="eggNOG" id="ENOG502R1WV">
    <property type="taxonomic scope" value="Eukaryota"/>
</dbReference>
<evidence type="ECO:0000256" key="1">
    <source>
        <dbReference type="SAM" id="Phobius"/>
    </source>
</evidence>
<feature type="transmembrane region" description="Helical" evidence="1">
    <location>
        <begin position="86"/>
        <end position="104"/>
    </location>
</feature>
<gene>
    <name evidence="2" type="ORF">RCOM_0095480</name>
</gene>
<sequence length="139" mass="15704">MAGGLVKIRLSLAQDWPIKCEAIIPPQETQQQQQQGRQWLTRLSHLDEVIFTVSCLTTIAILYLPMEYIAEKPVPSVIFHGHPSMFHAFLICLMGSCFGSVCSIHLRERSPKVGKFYHFFGVLSMVFSLAVFLFAAACW</sequence>
<evidence type="ECO:0000313" key="3">
    <source>
        <dbReference type="Proteomes" id="UP000008311"/>
    </source>
</evidence>
<dbReference type="InParanoid" id="B9T5H4"/>
<reference evidence="3" key="1">
    <citation type="journal article" date="2010" name="Nat. Biotechnol.">
        <title>Draft genome sequence of the oilseed species Ricinus communis.</title>
        <authorList>
            <person name="Chan A.P."/>
            <person name="Crabtree J."/>
            <person name="Zhao Q."/>
            <person name="Lorenzi H."/>
            <person name="Orvis J."/>
            <person name="Puiu D."/>
            <person name="Melake-Berhan A."/>
            <person name="Jones K.M."/>
            <person name="Redman J."/>
            <person name="Chen G."/>
            <person name="Cahoon E.B."/>
            <person name="Gedil M."/>
            <person name="Stanke M."/>
            <person name="Haas B.J."/>
            <person name="Wortman J.R."/>
            <person name="Fraser-Liggett C.M."/>
            <person name="Ravel J."/>
            <person name="Rabinowicz P.D."/>
        </authorList>
    </citation>
    <scope>NUCLEOTIDE SEQUENCE [LARGE SCALE GENOMIC DNA]</scope>
    <source>
        <strain evidence="3">cv. Hale</strain>
    </source>
</reference>
<proteinExistence type="predicted"/>
<dbReference type="Proteomes" id="UP000008311">
    <property type="component" value="Unassembled WGS sequence"/>
</dbReference>
<accession>B9T5H4</accession>
<keyword evidence="3" id="KW-1185">Reference proteome</keyword>
<keyword evidence="1" id="KW-0812">Transmembrane</keyword>
<keyword evidence="1" id="KW-0472">Membrane</keyword>